<keyword evidence="4" id="KW-1185">Reference proteome</keyword>
<dbReference type="GO" id="GO:0003700">
    <property type="term" value="F:DNA-binding transcription factor activity"/>
    <property type="evidence" value="ECO:0007669"/>
    <property type="project" value="InterPro"/>
</dbReference>
<dbReference type="SMART" id="SM00422">
    <property type="entry name" value="HTH_MERR"/>
    <property type="match status" value="1"/>
</dbReference>
<organism evidence="3 4">
    <name type="scientific">Shimia thalassica</name>
    <dbReference type="NCBI Taxonomy" id="1715693"/>
    <lineage>
        <taxon>Bacteria</taxon>
        <taxon>Pseudomonadati</taxon>
        <taxon>Pseudomonadota</taxon>
        <taxon>Alphaproteobacteria</taxon>
        <taxon>Rhodobacterales</taxon>
        <taxon>Roseobacteraceae</taxon>
    </lineage>
</organism>
<gene>
    <name evidence="3" type="primary">merR1</name>
    <name evidence="3" type="ORF">PH7735_02541</name>
</gene>
<dbReference type="AlphaFoldDB" id="A0A0P1ISS6"/>
<evidence type="ECO:0000313" key="3">
    <source>
        <dbReference type="EMBL" id="CUK02160.1"/>
    </source>
</evidence>
<dbReference type="PANTHER" id="PTHR30204">
    <property type="entry name" value="REDOX-CYCLING DRUG-SENSING TRANSCRIPTIONAL ACTIVATOR SOXR"/>
    <property type="match status" value="1"/>
</dbReference>
<dbReference type="PANTHER" id="PTHR30204:SF98">
    <property type="entry name" value="HTH-TYPE TRANSCRIPTIONAL REGULATOR ADHR"/>
    <property type="match status" value="1"/>
</dbReference>
<accession>A0A0P1ISS6</accession>
<protein>
    <submittedName>
        <fullName evidence="3">Mercuric resistance operon regulatory protein</fullName>
    </submittedName>
</protein>
<dbReference type="RefSeq" id="WP_058311701.1">
    <property type="nucleotide sequence ID" value="NZ_CYTW01000002.1"/>
</dbReference>
<reference evidence="4" key="1">
    <citation type="submission" date="2015-09" db="EMBL/GenBank/DDBJ databases">
        <authorList>
            <person name="Rodrigo-Torres Lidia"/>
            <person name="Arahal R.David."/>
        </authorList>
    </citation>
    <scope>NUCLEOTIDE SEQUENCE [LARGE SCALE GENOMIC DNA]</scope>
    <source>
        <strain evidence="4">CECT 7735</strain>
    </source>
</reference>
<dbReference type="EMBL" id="CYTW01000002">
    <property type="protein sequence ID" value="CUK02160.1"/>
    <property type="molecule type" value="Genomic_DNA"/>
</dbReference>
<dbReference type="InterPro" id="IPR000551">
    <property type="entry name" value="MerR-type_HTH_dom"/>
</dbReference>
<dbReference type="PRINTS" id="PR00040">
    <property type="entry name" value="HTHMERR"/>
</dbReference>
<dbReference type="STRING" id="1715693.PH7735_02541"/>
<feature type="domain" description="HTH merR-type" evidence="2">
    <location>
        <begin position="1"/>
        <end position="71"/>
    </location>
</feature>
<dbReference type="Gene3D" id="1.10.1660.10">
    <property type="match status" value="1"/>
</dbReference>
<proteinExistence type="predicted"/>
<name>A0A0P1ISS6_9RHOB</name>
<dbReference type="SUPFAM" id="SSF46955">
    <property type="entry name" value="Putative DNA-binding domain"/>
    <property type="match status" value="1"/>
</dbReference>
<evidence type="ECO:0000256" key="1">
    <source>
        <dbReference type="ARBA" id="ARBA00023125"/>
    </source>
</evidence>
<dbReference type="Pfam" id="PF13411">
    <property type="entry name" value="MerR_1"/>
    <property type="match status" value="1"/>
</dbReference>
<dbReference type="Proteomes" id="UP000051870">
    <property type="component" value="Unassembled WGS sequence"/>
</dbReference>
<dbReference type="PROSITE" id="PS50937">
    <property type="entry name" value="HTH_MERR_2"/>
    <property type="match status" value="1"/>
</dbReference>
<keyword evidence="1" id="KW-0238">DNA-binding</keyword>
<dbReference type="InterPro" id="IPR047057">
    <property type="entry name" value="MerR_fam"/>
</dbReference>
<dbReference type="PROSITE" id="PS00552">
    <property type="entry name" value="HTH_MERR_1"/>
    <property type="match status" value="1"/>
</dbReference>
<dbReference type="GO" id="GO:0003677">
    <property type="term" value="F:DNA binding"/>
    <property type="evidence" value="ECO:0007669"/>
    <property type="project" value="UniProtKB-KW"/>
</dbReference>
<dbReference type="GeneID" id="83881559"/>
<evidence type="ECO:0000313" key="4">
    <source>
        <dbReference type="Proteomes" id="UP000051870"/>
    </source>
</evidence>
<dbReference type="InterPro" id="IPR009061">
    <property type="entry name" value="DNA-bd_dom_put_sf"/>
</dbReference>
<evidence type="ECO:0000259" key="2">
    <source>
        <dbReference type="PROSITE" id="PS50937"/>
    </source>
</evidence>
<sequence>MRIGELADKSGVSRDTIRFYERNGLISSTTGESDTNNYRDYPDHNLELLGFFTKARDAGMSIADLRDIIETMNGSCDRSEAAQVIRNKIDDLKTRADQIARVVTFLEQSLENR</sequence>